<keyword evidence="2" id="KW-1185">Reference proteome</keyword>
<reference evidence="3" key="1">
    <citation type="submission" date="2016-11" db="UniProtKB">
        <authorList>
            <consortium name="WormBaseParasite"/>
        </authorList>
    </citation>
    <scope>IDENTIFICATION</scope>
</reference>
<organism evidence="2 3">
    <name type="scientific">Macrostomum lignano</name>
    <dbReference type="NCBI Taxonomy" id="282301"/>
    <lineage>
        <taxon>Eukaryota</taxon>
        <taxon>Metazoa</taxon>
        <taxon>Spiralia</taxon>
        <taxon>Lophotrochozoa</taxon>
        <taxon>Platyhelminthes</taxon>
        <taxon>Rhabditophora</taxon>
        <taxon>Macrostomorpha</taxon>
        <taxon>Macrostomida</taxon>
        <taxon>Macrostomidae</taxon>
        <taxon>Macrostomum</taxon>
    </lineage>
</organism>
<accession>A0A1I8JQ22</accession>
<feature type="region of interest" description="Disordered" evidence="1">
    <location>
        <begin position="73"/>
        <end position="98"/>
    </location>
</feature>
<protein>
    <submittedName>
        <fullName evidence="3">CG11233</fullName>
    </submittedName>
</protein>
<feature type="region of interest" description="Disordered" evidence="1">
    <location>
        <begin position="163"/>
        <end position="218"/>
    </location>
</feature>
<evidence type="ECO:0000313" key="2">
    <source>
        <dbReference type="Proteomes" id="UP000095280"/>
    </source>
</evidence>
<sequence length="286" mass="31395">RQQEKSGIFNIAYSNQEQNNSNEFFQPQSRNIRSKYTAPVSKTNYPEDRCTCVMAASARQLPLWWGIRIRGQKPGQRLDSTDSAVEPESTATSNGESPQAANMVACLIDNCDELFLLPEADNASNNPVTGPRLRSHESVRGQQFAGIPPRRLMTQPVRRLASRLVGPKAKSSQAKQQKQQQKQQQKSVLVFNNKKMQRRSASDEDAVAPASPKAAEIAEARTPRKPWTWLGLQKTVATDTTAHSSASSSGRGNCCSPVADEEADYVPKTSVRRAINVTAAVAAVPF</sequence>
<name>A0A1I8JQ22_9PLAT</name>
<feature type="compositionally biased region" description="Low complexity" evidence="1">
    <location>
        <begin position="168"/>
        <end position="187"/>
    </location>
</feature>
<dbReference type="AlphaFoldDB" id="A0A1I8JQ22"/>
<evidence type="ECO:0000313" key="3">
    <source>
        <dbReference type="WBParaSite" id="snap_masked-unitig_41490-processed-gene-0.0-mRNA-1"/>
    </source>
</evidence>
<dbReference type="WBParaSite" id="snap_masked-unitig_41490-processed-gene-0.0-mRNA-1">
    <property type="protein sequence ID" value="snap_masked-unitig_41490-processed-gene-0.0-mRNA-1"/>
    <property type="gene ID" value="snap_masked-unitig_41490-processed-gene-0.0"/>
</dbReference>
<feature type="compositionally biased region" description="Polar residues" evidence="1">
    <location>
        <begin position="89"/>
        <end position="98"/>
    </location>
</feature>
<evidence type="ECO:0000256" key="1">
    <source>
        <dbReference type="SAM" id="MobiDB-lite"/>
    </source>
</evidence>
<dbReference type="Proteomes" id="UP000095280">
    <property type="component" value="Unplaced"/>
</dbReference>
<proteinExistence type="predicted"/>